<organism evidence="2 3">
    <name type="scientific">Gulo gulo</name>
    <name type="common">Wolverine</name>
    <name type="synonym">Gluton</name>
    <dbReference type="NCBI Taxonomy" id="48420"/>
    <lineage>
        <taxon>Eukaryota</taxon>
        <taxon>Metazoa</taxon>
        <taxon>Chordata</taxon>
        <taxon>Craniata</taxon>
        <taxon>Vertebrata</taxon>
        <taxon>Euteleostomi</taxon>
        <taxon>Mammalia</taxon>
        <taxon>Eutheria</taxon>
        <taxon>Laurasiatheria</taxon>
        <taxon>Carnivora</taxon>
        <taxon>Caniformia</taxon>
        <taxon>Musteloidea</taxon>
        <taxon>Mustelidae</taxon>
        <taxon>Guloninae</taxon>
        <taxon>Gulo</taxon>
    </lineage>
</organism>
<proteinExistence type="predicted"/>
<feature type="non-terminal residue" evidence="2">
    <location>
        <position position="1"/>
    </location>
</feature>
<evidence type="ECO:0000313" key="2">
    <source>
        <dbReference type="EMBL" id="VCW70108.1"/>
    </source>
</evidence>
<dbReference type="AlphaFoldDB" id="A0A9X9LK09"/>
<dbReference type="Proteomes" id="UP000269945">
    <property type="component" value="Unassembled WGS sequence"/>
</dbReference>
<accession>A0A9X9LK09</accession>
<comment type="caution">
    <text evidence="2">The sequence shown here is derived from an EMBL/GenBank/DDBJ whole genome shotgun (WGS) entry which is preliminary data.</text>
</comment>
<gene>
    <name evidence="2" type="ORF">BN2614_LOCUS1</name>
</gene>
<evidence type="ECO:0000256" key="1">
    <source>
        <dbReference type="SAM" id="MobiDB-lite"/>
    </source>
</evidence>
<sequence>AASCLPPSHILLPPPTGRNQQLARGSGKPSSRKQNGREGMGPRGNRCLAGAAEGVKEPSTDVGARSDGKGELHHSATLSA</sequence>
<feature type="compositionally biased region" description="Polar residues" evidence="1">
    <location>
        <begin position="17"/>
        <end position="33"/>
    </location>
</feature>
<evidence type="ECO:0000313" key="3">
    <source>
        <dbReference type="Proteomes" id="UP000269945"/>
    </source>
</evidence>
<feature type="compositionally biased region" description="Basic and acidic residues" evidence="1">
    <location>
        <begin position="54"/>
        <end position="74"/>
    </location>
</feature>
<protein>
    <submittedName>
        <fullName evidence="2">Uncharacterized protein</fullName>
    </submittedName>
</protein>
<dbReference type="EMBL" id="CYRY02005710">
    <property type="protein sequence ID" value="VCW70108.1"/>
    <property type="molecule type" value="Genomic_DNA"/>
</dbReference>
<feature type="region of interest" description="Disordered" evidence="1">
    <location>
        <begin position="1"/>
        <end position="80"/>
    </location>
</feature>
<name>A0A9X9LK09_GULGU</name>
<reference evidence="2 3" key="1">
    <citation type="submission" date="2018-10" db="EMBL/GenBank/DDBJ databases">
        <authorList>
            <person name="Ekblom R."/>
            <person name="Jareborg N."/>
        </authorList>
    </citation>
    <scope>NUCLEOTIDE SEQUENCE [LARGE SCALE GENOMIC DNA]</scope>
    <source>
        <tissue evidence="2">Muscle</tissue>
    </source>
</reference>
<keyword evidence="3" id="KW-1185">Reference proteome</keyword>